<gene>
    <name evidence="2" type="ORF">SAMN04487988_1239</name>
</gene>
<feature type="transmembrane region" description="Helical" evidence="1">
    <location>
        <begin position="447"/>
        <end position="466"/>
    </location>
</feature>
<keyword evidence="3" id="KW-1185">Reference proteome</keyword>
<evidence type="ECO:0000313" key="3">
    <source>
        <dbReference type="Proteomes" id="UP000199642"/>
    </source>
</evidence>
<organism evidence="2 3">
    <name type="scientific">Algoriphagus hitonicola</name>
    <dbReference type="NCBI Taxonomy" id="435880"/>
    <lineage>
        <taxon>Bacteria</taxon>
        <taxon>Pseudomonadati</taxon>
        <taxon>Bacteroidota</taxon>
        <taxon>Cytophagia</taxon>
        <taxon>Cytophagales</taxon>
        <taxon>Cyclobacteriaceae</taxon>
        <taxon>Algoriphagus</taxon>
    </lineage>
</organism>
<name>A0A1I2XUG4_9BACT</name>
<dbReference type="AlphaFoldDB" id="A0A1I2XUG4"/>
<feature type="transmembrane region" description="Helical" evidence="1">
    <location>
        <begin position="395"/>
        <end position="412"/>
    </location>
</feature>
<protein>
    <recommendedName>
        <fullName evidence="4">Dolichyl-phosphate-mannose-protein mannosyltransferase</fullName>
    </recommendedName>
</protein>
<dbReference type="OrthoDB" id="835182at2"/>
<keyword evidence="1" id="KW-0812">Transmembrane</keyword>
<feature type="transmembrane region" description="Helical" evidence="1">
    <location>
        <begin position="318"/>
        <end position="338"/>
    </location>
</feature>
<feature type="transmembrane region" description="Helical" evidence="1">
    <location>
        <begin position="202"/>
        <end position="222"/>
    </location>
</feature>
<feature type="transmembrane region" description="Helical" evidence="1">
    <location>
        <begin position="162"/>
        <end position="186"/>
    </location>
</feature>
<accession>A0A1I2XUG4</accession>
<feature type="transmembrane region" description="Helical" evidence="1">
    <location>
        <begin position="347"/>
        <end position="364"/>
    </location>
</feature>
<evidence type="ECO:0000256" key="1">
    <source>
        <dbReference type="SAM" id="Phobius"/>
    </source>
</evidence>
<feature type="transmembrane region" description="Helical" evidence="1">
    <location>
        <begin position="86"/>
        <end position="102"/>
    </location>
</feature>
<feature type="transmembrane region" description="Helical" evidence="1">
    <location>
        <begin position="273"/>
        <end position="293"/>
    </location>
</feature>
<proteinExistence type="predicted"/>
<feature type="transmembrane region" description="Helical" evidence="1">
    <location>
        <begin position="370"/>
        <end position="388"/>
    </location>
</feature>
<feature type="transmembrane region" description="Helical" evidence="1">
    <location>
        <begin position="234"/>
        <end position="252"/>
    </location>
</feature>
<evidence type="ECO:0000313" key="2">
    <source>
        <dbReference type="EMBL" id="SFH16709.1"/>
    </source>
</evidence>
<feature type="transmembrane region" description="Helical" evidence="1">
    <location>
        <begin position="114"/>
        <end position="134"/>
    </location>
</feature>
<keyword evidence="1" id="KW-1133">Transmembrane helix</keyword>
<sequence length="479" mass="54235">MRAIFLISVLSLIVFLQINGEKIPVNDGAYGDGVFYRDVGRFFLENMEESGYNLVQLTRILPFALLNLSFSTFHIAKDNIGLQNGMIIWQVIYLAIAIYWYFRITKKLRLKPTIITLGFILLFGNFAWLKAIWYHPFSPDAMAFALGMGQVNYFLRYEKFKLGMVSILGAFVSPLLLISGLLMLFLPGDKLPLHEGKRPKSLFPAAMALIIPLVFAVLGWTLGEWYQAGFLTQLFHIGALLFIPVLIIYAAKQSSIDWDLALVQLKKRTKSDRLSKGIMALVGILLILILLSGKNETLGLFSLIRESAEGMMRFPADFILSNSLHWGLLGVLTLIYLYRFLQEMGKLGWSVVIIFGIGLLFSLFFKATTFAAWIPLWALVLVKAMKRYRWSLKDQIILGAMALFFSLAWLPLNSEALESYLAGGSSDLLSSWSVQKWAMHQNGLASFGSYALMALAFGIFVLAFYWRKKRYLRQINGEI</sequence>
<reference evidence="3" key="1">
    <citation type="submission" date="2016-10" db="EMBL/GenBank/DDBJ databases">
        <authorList>
            <person name="Varghese N."/>
            <person name="Submissions S."/>
        </authorList>
    </citation>
    <scope>NUCLEOTIDE SEQUENCE [LARGE SCALE GENOMIC DNA]</scope>
    <source>
        <strain evidence="3">DSM 19315</strain>
    </source>
</reference>
<dbReference type="RefSeq" id="WP_143189583.1">
    <property type="nucleotide sequence ID" value="NZ_FOPC01000023.1"/>
</dbReference>
<evidence type="ECO:0008006" key="4">
    <source>
        <dbReference type="Google" id="ProtNLM"/>
    </source>
</evidence>
<dbReference type="Proteomes" id="UP000199642">
    <property type="component" value="Unassembled WGS sequence"/>
</dbReference>
<dbReference type="EMBL" id="FOPC01000023">
    <property type="protein sequence ID" value="SFH16709.1"/>
    <property type="molecule type" value="Genomic_DNA"/>
</dbReference>
<keyword evidence="1" id="KW-0472">Membrane</keyword>